<evidence type="ECO:0000313" key="2">
    <source>
        <dbReference type="EMBL" id="TGE75634.1"/>
    </source>
</evidence>
<feature type="coiled-coil region" evidence="1">
    <location>
        <begin position="38"/>
        <end position="108"/>
    </location>
</feature>
<feature type="coiled-coil region" evidence="1">
    <location>
        <begin position="235"/>
        <end position="269"/>
    </location>
</feature>
<proteinExistence type="predicted"/>
<accession>A0A4Z0S268</accession>
<protein>
    <submittedName>
        <fullName evidence="2">Uncharacterized protein</fullName>
    </submittedName>
</protein>
<dbReference type="EMBL" id="PVSN01000009">
    <property type="protein sequence ID" value="TGE75634.1"/>
    <property type="molecule type" value="Genomic_DNA"/>
</dbReference>
<organism evidence="2 3">
    <name type="scientific">Weissella confusa</name>
    <name type="common">Lactobacillus confusus</name>
    <dbReference type="NCBI Taxonomy" id="1583"/>
    <lineage>
        <taxon>Bacteria</taxon>
        <taxon>Bacillati</taxon>
        <taxon>Bacillota</taxon>
        <taxon>Bacilli</taxon>
        <taxon>Lactobacillales</taxon>
        <taxon>Lactobacillaceae</taxon>
        <taxon>Weissella</taxon>
    </lineage>
</organism>
<feature type="coiled-coil region" evidence="1">
    <location>
        <begin position="424"/>
        <end position="451"/>
    </location>
</feature>
<keyword evidence="1" id="KW-0175">Coiled coil</keyword>
<evidence type="ECO:0000256" key="1">
    <source>
        <dbReference type="SAM" id="Coils"/>
    </source>
</evidence>
<comment type="caution">
    <text evidence="2">The sequence shown here is derived from an EMBL/GenBank/DDBJ whole genome shotgun (WGS) entry which is preliminary data.</text>
</comment>
<dbReference type="RefSeq" id="WP_135518085.1">
    <property type="nucleotide sequence ID" value="NZ_PVSN01000009.1"/>
</dbReference>
<sequence length="604" mass="63109">MADATVVPTNVSDDADVTAAKTAVDAALKNDGDVAKAKTAYDKAVEQAKAKLADAKQDANDDTSAWDKAASLYTDQDTDDIQNDVKKLNDLVADKNATKSDIDDAREQLRKYIAVVTGARDGAVDDGNDTVDANADNDDAEVKTTVDTIVAANISDDADVNAAKKAVNDILNADGLDTDKLTKATDKLTTAVDDAKKALQATKDGASDDESSWNDDAPKYADQDMTAIQNDIDHLNELTTDKTATKTAIDDARKQLQDDIKAVDEVRQKAVDGAGDAVVAVKSGDNDDVKNRVAAVKDAEKTGTATDVAKTVAKLQMADATVVPTNVSDDADVTAAKKAVDDALNNDGDADTAKTAYDNAVATAQATLKQAVADANAVKVPANLQDQVEMAKKNKLGDVNQQVTDLQNAASQDDTTATTLRSGMSDIQARLDDMTAKLNTTRDAAQKLVDQTANATDTNVVAARKQVTNLLANNDTTTMTDLQNAMNVLTATSKPADANVMKTPAAPVKSGQVSTTVADGDTAFAIVTDANGKQTVVQMSKDTNGTATANVPGAKDAQVVTVSKNGNKPFIFVTDGSGTAQYTELTPNGVKTTITPGRNVNEDD</sequence>
<reference evidence="2 3" key="1">
    <citation type="submission" date="2018-03" db="EMBL/GenBank/DDBJ databases">
        <title>Genome sequencing of Weissella confusa isolates.</title>
        <authorList>
            <person name="Kajala I."/>
            <person name="Baruah R."/>
            <person name="Bergsveinson J."/>
            <person name="Juvonen R."/>
            <person name="Ziola B."/>
        </authorList>
    </citation>
    <scope>NUCLEOTIDE SEQUENCE [LARGE SCALE GENOMIC DNA]</scope>
    <source>
        <strain evidence="2 3">VTT E-062653</strain>
    </source>
</reference>
<dbReference type="Proteomes" id="UP000297646">
    <property type="component" value="Unassembled WGS sequence"/>
</dbReference>
<gene>
    <name evidence="2" type="ORF">C6P11_01415</name>
</gene>
<evidence type="ECO:0000313" key="3">
    <source>
        <dbReference type="Proteomes" id="UP000297646"/>
    </source>
</evidence>
<dbReference type="AlphaFoldDB" id="A0A4Z0S268"/>
<name>A0A4Z0S268_WEICO</name>